<evidence type="ECO:0000313" key="2">
    <source>
        <dbReference type="Proteomes" id="UP001150581"/>
    </source>
</evidence>
<evidence type="ECO:0000313" key="1">
    <source>
        <dbReference type="EMBL" id="KAJ1895666.1"/>
    </source>
</evidence>
<comment type="caution">
    <text evidence="1">The sequence shown here is derived from an EMBL/GenBank/DDBJ whole genome shotgun (WGS) entry which is preliminary data.</text>
</comment>
<gene>
    <name evidence="1" type="ORF">LPJ66_004452</name>
</gene>
<dbReference type="EMBL" id="JANBPG010000539">
    <property type="protein sequence ID" value="KAJ1895666.1"/>
    <property type="molecule type" value="Genomic_DNA"/>
</dbReference>
<organism evidence="1 2">
    <name type="scientific">Kickxella alabastrina</name>
    <dbReference type="NCBI Taxonomy" id="61397"/>
    <lineage>
        <taxon>Eukaryota</taxon>
        <taxon>Fungi</taxon>
        <taxon>Fungi incertae sedis</taxon>
        <taxon>Zoopagomycota</taxon>
        <taxon>Kickxellomycotina</taxon>
        <taxon>Kickxellomycetes</taxon>
        <taxon>Kickxellales</taxon>
        <taxon>Kickxellaceae</taxon>
        <taxon>Kickxella</taxon>
    </lineage>
</organism>
<proteinExistence type="predicted"/>
<dbReference type="Proteomes" id="UP001150581">
    <property type="component" value="Unassembled WGS sequence"/>
</dbReference>
<sequence length="689" mass="77581">MVSLASRLRWSNIRPPSLNLGPATAPANATNRMSCPQAPVPGGSSAQLTHTDSSSRREGPFMALDRNSGPVDTTRENEETLWHGSPVFDAGFWYAKGGMDLVRTKHTALHNTVEALFIAGNSSELDLHCCCLELEWPRVRVIEIECNVCNVESDPQVTRWLGIVQNRTLFPLANMYRLRTHWAGCTEVFEHQLEENFGNGFEKRLALLGHLLPHIRNSEPEMCFLKYRLLFLAGVSFEMTTMERSNPGTLAMYTYIVYLLKTDIFRPKFVEFADAQPKNMHRILDTIKENVHQLTYDKMRASTSGAALQTSLKRLRFDMHSMVDGRHTIPFCAIHFPELESLTVNHTPDFRNGRDTPMNLGVLFSHTWLNLVELQLPFVSNQYAAILHKRCPSLQYLHICPQPRYERWTEYSQDFSPSGLHQLASQWSNLRQLVVRFAFRQALPAQLDLADHAMPSPTPSSPRMSFSTPRTSLFANRSSVCNNMPASLDAPTAPGAKGQLPGPLPCKTFSINPPNTSLQVLRVPYLQIPFAAALSMLANVPQLRIFEYASFLVDPEHQLTSQKSTLRRRIGATVDPQLSALSVDPDIRQRLKEMKHPLQSMVVHEACNSRYISTSWIKGINSFSSLESVTLVATSQGDISMAVRVRQFCATNNAIFAVEIDDQSHAHQTCVDFASSWEKTGKLMWNAIL</sequence>
<accession>A0ACC1IJK8</accession>
<reference evidence="1" key="1">
    <citation type="submission" date="2022-07" db="EMBL/GenBank/DDBJ databases">
        <title>Phylogenomic reconstructions and comparative analyses of Kickxellomycotina fungi.</title>
        <authorList>
            <person name="Reynolds N.K."/>
            <person name="Stajich J.E."/>
            <person name="Barry K."/>
            <person name="Grigoriev I.V."/>
            <person name="Crous P."/>
            <person name="Smith M.E."/>
        </authorList>
    </citation>
    <scope>NUCLEOTIDE SEQUENCE</scope>
    <source>
        <strain evidence="1">Benny 63K</strain>
    </source>
</reference>
<protein>
    <submittedName>
        <fullName evidence="1">Uncharacterized protein</fullName>
    </submittedName>
</protein>
<keyword evidence="2" id="KW-1185">Reference proteome</keyword>
<name>A0ACC1IJK8_9FUNG</name>